<feature type="active site" evidence="3">
    <location>
        <position position="359"/>
    </location>
</feature>
<comment type="caution">
    <text evidence="5">The sequence shown here is derived from an EMBL/GenBank/DDBJ whole genome shotgun (WGS) entry which is preliminary data.</text>
</comment>
<sequence>MLLKHAVRTLCVGAGGQVAAAAAGACSLRRLCTDTVDLKKALSELIPAQRERLKALRKAHGKRVVGEVTVEQIVGGMRGLPVMGAGGGGAMLWETSLLDPEKGIRFRGLSIPELQAKLPTAVEGGQPLPEGLLWLLLTGQVPTKPQVAAVTEELRHRAHVPPHVLRLLNAMTHDTHPMTQLSVGVMALQTGSHFAAAYRRGARKDLHWESVYEDSMDLVAKLPRLAAMIYRHSYKGGEHIQPSMSLDWAGNLAHMMGYEDPGCLEMMRMYQTIHSDHEGGNVSAHTTHLVGSALSDPYLSYAAGMNGLAGPLHGLANQEVLRWLKDLTAKLGPRPDKEAVRKYVQDTLASGKVVPGYGHAVLRKTDPRYICQREFAQKYMPDYPLFKLVSDLYEVVPEVLGKTGKIKNPWPNVDAHSGVLLQYYGISEENFYTVLFGVSRALGVLSQGIWSRALGLPIERPKSITMAALEAACAPAEARPVAAAEGAAAEGGTEAIPMPASAAV</sequence>
<evidence type="ECO:0000256" key="2">
    <source>
        <dbReference type="ARBA" id="ARBA00022679"/>
    </source>
</evidence>
<dbReference type="GO" id="GO:0046912">
    <property type="term" value="F:acyltransferase activity, acyl groups converted into alkyl on transfer"/>
    <property type="evidence" value="ECO:0007669"/>
    <property type="project" value="InterPro"/>
</dbReference>
<dbReference type="GO" id="GO:0005975">
    <property type="term" value="P:carbohydrate metabolic process"/>
    <property type="evidence" value="ECO:0007669"/>
    <property type="project" value="TreeGrafter"/>
</dbReference>
<dbReference type="Pfam" id="PF00285">
    <property type="entry name" value="Citrate_synt"/>
    <property type="match status" value="1"/>
</dbReference>
<dbReference type="InterPro" id="IPR036969">
    <property type="entry name" value="Citrate_synthase_sf"/>
</dbReference>
<dbReference type="Gene3D" id="1.10.230.10">
    <property type="entry name" value="Cytochrome P450-Terp, domain 2"/>
    <property type="match status" value="1"/>
</dbReference>
<organism evidence="5 6">
    <name type="scientific">Gonium pectorale</name>
    <name type="common">Green alga</name>
    <dbReference type="NCBI Taxonomy" id="33097"/>
    <lineage>
        <taxon>Eukaryota</taxon>
        <taxon>Viridiplantae</taxon>
        <taxon>Chlorophyta</taxon>
        <taxon>core chlorophytes</taxon>
        <taxon>Chlorophyceae</taxon>
        <taxon>CS clade</taxon>
        <taxon>Chlamydomonadales</taxon>
        <taxon>Volvocaceae</taxon>
        <taxon>Gonium</taxon>
    </lineage>
</organism>
<keyword evidence="2 4" id="KW-0808">Transferase</keyword>
<dbReference type="Gene3D" id="1.10.580.10">
    <property type="entry name" value="Citrate Synthase, domain 1"/>
    <property type="match status" value="1"/>
</dbReference>
<dbReference type="PROSITE" id="PS51257">
    <property type="entry name" value="PROKAR_LIPOPROTEIN"/>
    <property type="match status" value="1"/>
</dbReference>
<dbReference type="FunFam" id="1.10.580.10:FF:000001">
    <property type="entry name" value="Citrate synthase"/>
    <property type="match status" value="1"/>
</dbReference>
<accession>A0A150GC77</accession>
<keyword evidence="6" id="KW-1185">Reference proteome</keyword>
<dbReference type="NCBIfam" id="TIGR01793">
    <property type="entry name" value="cit_synth_euk"/>
    <property type="match status" value="1"/>
</dbReference>
<dbReference type="InterPro" id="IPR016143">
    <property type="entry name" value="Citrate_synth-like_sm_a-sub"/>
</dbReference>
<dbReference type="InterPro" id="IPR010109">
    <property type="entry name" value="Citrate_synthase_euk"/>
</dbReference>
<dbReference type="SUPFAM" id="SSF48256">
    <property type="entry name" value="Citrate synthase"/>
    <property type="match status" value="1"/>
</dbReference>
<dbReference type="STRING" id="33097.A0A150GC77"/>
<dbReference type="GO" id="GO:0006099">
    <property type="term" value="P:tricarboxylic acid cycle"/>
    <property type="evidence" value="ECO:0007669"/>
    <property type="project" value="InterPro"/>
</dbReference>
<proteinExistence type="inferred from homology"/>
<dbReference type="InterPro" id="IPR019810">
    <property type="entry name" value="Citrate_synthase_AS"/>
</dbReference>
<comment type="similarity">
    <text evidence="1 4">Belongs to the citrate synthase family.</text>
</comment>
<dbReference type="PANTHER" id="PTHR11739:SF8">
    <property type="entry name" value="CITRATE SYNTHASE, MITOCHONDRIAL"/>
    <property type="match status" value="1"/>
</dbReference>
<dbReference type="AlphaFoldDB" id="A0A150GC77"/>
<evidence type="ECO:0000313" key="6">
    <source>
        <dbReference type="Proteomes" id="UP000075714"/>
    </source>
</evidence>
<feature type="active site" evidence="3">
    <location>
        <position position="414"/>
    </location>
</feature>
<reference evidence="6" key="1">
    <citation type="journal article" date="2016" name="Nat. Commun.">
        <title>The Gonium pectorale genome demonstrates co-option of cell cycle regulation during the evolution of multicellularity.</title>
        <authorList>
            <person name="Hanschen E.R."/>
            <person name="Marriage T.N."/>
            <person name="Ferris P.J."/>
            <person name="Hamaji T."/>
            <person name="Toyoda A."/>
            <person name="Fujiyama A."/>
            <person name="Neme R."/>
            <person name="Noguchi H."/>
            <person name="Minakuchi Y."/>
            <person name="Suzuki M."/>
            <person name="Kawai-Toyooka H."/>
            <person name="Smith D.R."/>
            <person name="Sparks H."/>
            <person name="Anderson J."/>
            <person name="Bakaric R."/>
            <person name="Luria V."/>
            <person name="Karger A."/>
            <person name="Kirschner M.W."/>
            <person name="Durand P.M."/>
            <person name="Michod R.E."/>
            <person name="Nozaki H."/>
            <person name="Olson B.J."/>
        </authorList>
    </citation>
    <scope>NUCLEOTIDE SEQUENCE [LARGE SCALE GENOMIC DNA]</scope>
    <source>
        <strain evidence="6">NIES-2863</strain>
    </source>
</reference>
<dbReference type="GO" id="GO:0005759">
    <property type="term" value="C:mitochondrial matrix"/>
    <property type="evidence" value="ECO:0007669"/>
    <property type="project" value="TreeGrafter"/>
</dbReference>
<evidence type="ECO:0000256" key="3">
    <source>
        <dbReference type="PIRSR" id="PIRSR610109-1"/>
    </source>
</evidence>
<dbReference type="Proteomes" id="UP000075714">
    <property type="component" value="Unassembled WGS sequence"/>
</dbReference>
<dbReference type="GO" id="GO:0006101">
    <property type="term" value="P:citrate metabolic process"/>
    <property type="evidence" value="ECO:0007669"/>
    <property type="project" value="InterPro"/>
</dbReference>
<evidence type="ECO:0000313" key="5">
    <source>
        <dbReference type="EMBL" id="KXZ47456.1"/>
    </source>
</evidence>
<name>A0A150GC77_GONPE</name>
<evidence type="ECO:0000256" key="1">
    <source>
        <dbReference type="ARBA" id="ARBA00010566"/>
    </source>
</evidence>
<dbReference type="InterPro" id="IPR016142">
    <property type="entry name" value="Citrate_synth-like_lrg_a-sub"/>
</dbReference>
<dbReference type="InterPro" id="IPR002020">
    <property type="entry name" value="Citrate_synthase"/>
</dbReference>
<protein>
    <recommendedName>
        <fullName evidence="4">Citrate synthase</fullName>
    </recommendedName>
</protein>
<dbReference type="PRINTS" id="PR00143">
    <property type="entry name" value="CITRTSNTHASE"/>
</dbReference>
<dbReference type="FunFam" id="1.10.230.10:FF:000001">
    <property type="entry name" value="Citrate synthase"/>
    <property type="match status" value="1"/>
</dbReference>
<dbReference type="OrthoDB" id="8017587at2759"/>
<dbReference type="EMBL" id="LSYV01000036">
    <property type="protein sequence ID" value="KXZ47456.1"/>
    <property type="molecule type" value="Genomic_DNA"/>
</dbReference>
<dbReference type="NCBIfam" id="NF007128">
    <property type="entry name" value="PRK09569.1"/>
    <property type="match status" value="1"/>
</dbReference>
<gene>
    <name evidence="5" type="ORF">GPECTOR_35g894</name>
</gene>
<feature type="active site" evidence="3">
    <location>
        <position position="313"/>
    </location>
</feature>
<dbReference type="PANTHER" id="PTHR11739">
    <property type="entry name" value="CITRATE SYNTHASE"/>
    <property type="match status" value="1"/>
</dbReference>
<dbReference type="PROSITE" id="PS00480">
    <property type="entry name" value="CITRATE_SYNTHASE"/>
    <property type="match status" value="1"/>
</dbReference>
<evidence type="ECO:0000256" key="4">
    <source>
        <dbReference type="RuleBase" id="RU000441"/>
    </source>
</evidence>